<dbReference type="EMBL" id="JAFKCW010000002">
    <property type="protein sequence ID" value="MBN7801638.1"/>
    <property type="molecule type" value="Genomic_DNA"/>
</dbReference>
<feature type="transmembrane region" description="Helical" evidence="1">
    <location>
        <begin position="20"/>
        <end position="39"/>
    </location>
</feature>
<dbReference type="Proteomes" id="UP000664698">
    <property type="component" value="Unassembled WGS sequence"/>
</dbReference>
<evidence type="ECO:0000313" key="2">
    <source>
        <dbReference type="EMBL" id="MBN7801638.1"/>
    </source>
</evidence>
<feature type="transmembrane region" description="Helical" evidence="1">
    <location>
        <begin position="153"/>
        <end position="175"/>
    </location>
</feature>
<feature type="transmembrane region" description="Helical" evidence="1">
    <location>
        <begin position="102"/>
        <end position="122"/>
    </location>
</feature>
<keyword evidence="1" id="KW-1133">Transmembrane helix</keyword>
<accession>A0ABS3BR49</accession>
<keyword evidence="1" id="KW-0812">Transmembrane</keyword>
<organism evidence="2 3">
    <name type="scientific">Algoriphagus aestuariicola</name>
    <dbReference type="NCBI Taxonomy" id="1852016"/>
    <lineage>
        <taxon>Bacteria</taxon>
        <taxon>Pseudomonadati</taxon>
        <taxon>Bacteroidota</taxon>
        <taxon>Cytophagia</taxon>
        <taxon>Cytophagales</taxon>
        <taxon>Cyclobacteriaceae</taxon>
        <taxon>Algoriphagus</taxon>
    </lineage>
</organism>
<sequence length="420" mass="48467">MQQEAPAWSTFGRISFRIAFIYFLLFFNPFASLFVYPLAPLVSFLNSHLFHIRPELNMNGGGSGDTSFDWALVFTYGILAVGGAFVWTLLDRKRKHYSELNYWLCLILRYMLAAVSFNYGIWKVFALQMTFPSLSQLATPLGDYLPMRFSWMFIGYGGPYQIFSGVAEVLVALLLVWRRTALLGALLAVGVFANVVMLNFSYDIPVKIKSSHLLVLSLFLVWQERKRLFAFFIQNKEVLPSPVFERPLTEKWQKNLRISLKLLFFVLYFGSQVFLSFNAWGERQASSKRVLQPIEPGIYHVELFVKNGDTIPESLANSERWKDVVFDYNGEGSMAARDTSFFMSYGRAYFGYQPDSTGKQLEIRAFRQRIANFSMDLSKSDRMILNGSKGEDSLHVVLQKLDRHFPLADRQFHWISEWAQ</sequence>
<comment type="caution">
    <text evidence="2">The sequence shown here is derived from an EMBL/GenBank/DDBJ whole genome shotgun (WGS) entry which is preliminary data.</text>
</comment>
<proteinExistence type="predicted"/>
<gene>
    <name evidence="2" type="ORF">J0A67_12250</name>
</gene>
<evidence type="ECO:0000256" key="1">
    <source>
        <dbReference type="SAM" id="Phobius"/>
    </source>
</evidence>
<feature type="transmembrane region" description="Helical" evidence="1">
    <location>
        <begin position="262"/>
        <end position="281"/>
    </location>
</feature>
<feature type="transmembrane region" description="Helical" evidence="1">
    <location>
        <begin position="70"/>
        <end position="90"/>
    </location>
</feature>
<name>A0ABS3BR49_9BACT</name>
<keyword evidence="1" id="KW-0472">Membrane</keyword>
<evidence type="ECO:0000313" key="3">
    <source>
        <dbReference type="Proteomes" id="UP000664698"/>
    </source>
</evidence>
<protein>
    <recommendedName>
        <fullName evidence="4">DoxX family protein</fullName>
    </recommendedName>
</protein>
<feature type="transmembrane region" description="Helical" evidence="1">
    <location>
        <begin position="182"/>
        <end position="200"/>
    </location>
</feature>
<evidence type="ECO:0008006" key="4">
    <source>
        <dbReference type="Google" id="ProtNLM"/>
    </source>
</evidence>
<dbReference type="RefSeq" id="WP_206569613.1">
    <property type="nucleotide sequence ID" value="NZ_JAFKCW010000002.1"/>
</dbReference>
<reference evidence="2 3" key="1">
    <citation type="submission" date="2021-03" db="EMBL/GenBank/DDBJ databases">
        <title>novel species isolated from a fishpond in China.</title>
        <authorList>
            <person name="Lu H."/>
            <person name="Cai Z."/>
        </authorList>
    </citation>
    <scope>NUCLEOTIDE SEQUENCE [LARGE SCALE GENOMIC DNA]</scope>
    <source>
        <strain evidence="2 3">JCM 31546</strain>
    </source>
</reference>
<keyword evidence="3" id="KW-1185">Reference proteome</keyword>